<dbReference type="InterPro" id="IPR038225">
    <property type="entry name" value="TagF_sf"/>
</dbReference>
<name>A0A5B8RBI8_9ZZZZ</name>
<dbReference type="Pfam" id="PF09867">
    <property type="entry name" value="TagF_N"/>
    <property type="match status" value="1"/>
</dbReference>
<accession>A0A5B8RBI8</accession>
<dbReference type="NCBIfam" id="TIGR03373">
    <property type="entry name" value="VI_minor_4"/>
    <property type="match status" value="1"/>
</dbReference>
<evidence type="ECO:0000313" key="1">
    <source>
        <dbReference type="EMBL" id="QEA06001.1"/>
    </source>
</evidence>
<dbReference type="InterPro" id="IPR017748">
    <property type="entry name" value="TagF"/>
</dbReference>
<protein>
    <submittedName>
        <fullName evidence="1">Uncharacterized protein</fullName>
    </submittedName>
</protein>
<dbReference type="Gene3D" id="3.40.1730.10">
    <property type="entry name" value="pa0076 domain"/>
    <property type="match status" value="1"/>
</dbReference>
<proteinExistence type="predicted"/>
<gene>
    <name evidence="1" type="ORF">KBTEX_02330</name>
</gene>
<reference evidence="1" key="1">
    <citation type="submission" date="2019-06" db="EMBL/GenBank/DDBJ databases">
        <authorList>
            <person name="Murdoch R.W."/>
            <person name="Fathepure B."/>
        </authorList>
    </citation>
    <scope>NUCLEOTIDE SEQUENCE</scope>
</reference>
<dbReference type="EMBL" id="MN079120">
    <property type="protein sequence ID" value="QEA06001.1"/>
    <property type="molecule type" value="Genomic_DNA"/>
</dbReference>
<dbReference type="AlphaFoldDB" id="A0A5B8RBI8"/>
<sequence>MAMIGCFGKVPSCADFIGVNAAGDAVRELDGRLQAGLLELSEQPDWIACFDALPIVYFGFRARDGSDVIGGMISSCDASGRRYPFLVFQVIEAWRRHVPIGCVHTLCEMFAGRIRPILINAVHGDATTDPGGQIRELRALSDEDIALYERVHARLLEDFSFADIAATLRQGWPEFVTGACLHRLAVLMGQWRYGRRRPTAFLPLPAERGLKRSVADLWHRWLGEQLPGPEPSPAMSLLFDDFMRPRLLLVPPSDDAGHFYPLLAGRDGGDHGHDVLAAFGTGVWHPGTLALPDERLPLAEFTARFTELLERDIANGWDA</sequence>
<organism evidence="1">
    <name type="scientific">uncultured organism</name>
    <dbReference type="NCBI Taxonomy" id="155900"/>
    <lineage>
        <taxon>unclassified sequences</taxon>
        <taxon>environmental samples</taxon>
    </lineage>
</organism>